<feature type="region of interest" description="Disordered" evidence="7">
    <location>
        <begin position="336"/>
        <end position="358"/>
    </location>
</feature>
<accession>A0AAV1I8J3</accession>
<dbReference type="CDD" id="cd00106">
    <property type="entry name" value="KISc"/>
    <property type="match status" value="1"/>
</dbReference>
<evidence type="ECO:0000256" key="4">
    <source>
        <dbReference type="PROSITE-ProRule" id="PRU00283"/>
    </source>
</evidence>
<dbReference type="PROSITE" id="PS50067">
    <property type="entry name" value="KINESIN_MOTOR_2"/>
    <property type="match status" value="1"/>
</dbReference>
<gene>
    <name evidence="10" type="ORF">CVIRNUC_006717</name>
</gene>
<dbReference type="InterPro" id="IPR027640">
    <property type="entry name" value="Kinesin-like_fam"/>
</dbReference>
<keyword evidence="8" id="KW-0472">Membrane</keyword>
<keyword evidence="11" id="KW-1185">Reference proteome</keyword>
<dbReference type="GO" id="GO:0005524">
    <property type="term" value="F:ATP binding"/>
    <property type="evidence" value="ECO:0007669"/>
    <property type="project" value="UniProtKB-UniRule"/>
</dbReference>
<feature type="transmembrane region" description="Helical" evidence="8">
    <location>
        <begin position="373"/>
        <end position="396"/>
    </location>
</feature>
<evidence type="ECO:0000256" key="5">
    <source>
        <dbReference type="RuleBase" id="RU000394"/>
    </source>
</evidence>
<name>A0AAV1I8J3_9CHLO</name>
<dbReference type="Pfam" id="PF00225">
    <property type="entry name" value="Kinesin"/>
    <property type="match status" value="1"/>
</dbReference>
<keyword evidence="2 4" id="KW-0067">ATP-binding</keyword>
<comment type="similarity">
    <text evidence="4 5">Belongs to the TRAFAC class myosin-kinesin ATPase superfamily. Kinesin family.</text>
</comment>
<dbReference type="PRINTS" id="PR00380">
    <property type="entry name" value="KINESINHEAVY"/>
</dbReference>
<evidence type="ECO:0000256" key="1">
    <source>
        <dbReference type="ARBA" id="ARBA00022741"/>
    </source>
</evidence>
<evidence type="ECO:0000313" key="11">
    <source>
        <dbReference type="Proteomes" id="UP001314263"/>
    </source>
</evidence>
<dbReference type="PROSITE" id="PS00411">
    <property type="entry name" value="KINESIN_MOTOR_1"/>
    <property type="match status" value="1"/>
</dbReference>
<feature type="coiled-coil region" evidence="6">
    <location>
        <begin position="308"/>
        <end position="335"/>
    </location>
</feature>
<evidence type="ECO:0000313" key="10">
    <source>
        <dbReference type="EMBL" id="CAK0783518.1"/>
    </source>
</evidence>
<dbReference type="PANTHER" id="PTHR24115">
    <property type="entry name" value="KINESIN-RELATED"/>
    <property type="match status" value="1"/>
</dbReference>
<dbReference type="GO" id="GO:0016887">
    <property type="term" value="F:ATP hydrolysis activity"/>
    <property type="evidence" value="ECO:0007669"/>
    <property type="project" value="TreeGrafter"/>
</dbReference>
<dbReference type="SUPFAM" id="SSF52540">
    <property type="entry name" value="P-loop containing nucleoside triphosphate hydrolases"/>
    <property type="match status" value="1"/>
</dbReference>
<evidence type="ECO:0000256" key="8">
    <source>
        <dbReference type="SAM" id="Phobius"/>
    </source>
</evidence>
<dbReference type="InterPro" id="IPR001752">
    <property type="entry name" value="Kinesin_motor_dom"/>
</dbReference>
<feature type="binding site" evidence="4">
    <location>
        <begin position="52"/>
        <end position="59"/>
    </location>
    <ligand>
        <name>ATP</name>
        <dbReference type="ChEBI" id="CHEBI:30616"/>
    </ligand>
</feature>
<dbReference type="GO" id="GO:0007018">
    <property type="term" value="P:microtubule-based movement"/>
    <property type="evidence" value="ECO:0007669"/>
    <property type="project" value="InterPro"/>
</dbReference>
<feature type="domain" description="Kinesin motor" evidence="9">
    <location>
        <begin position="1"/>
        <end position="294"/>
    </location>
</feature>
<evidence type="ECO:0000256" key="6">
    <source>
        <dbReference type="SAM" id="Coils"/>
    </source>
</evidence>
<dbReference type="GO" id="GO:0030705">
    <property type="term" value="P:cytoskeleton-dependent intracellular transport"/>
    <property type="evidence" value="ECO:0007669"/>
    <property type="project" value="TreeGrafter"/>
</dbReference>
<dbReference type="Gene3D" id="3.40.850.10">
    <property type="entry name" value="Kinesin motor domain"/>
    <property type="match status" value="1"/>
</dbReference>
<keyword evidence="8" id="KW-0812">Transmembrane</keyword>
<organism evidence="10 11">
    <name type="scientific">Coccomyxa viridis</name>
    <dbReference type="NCBI Taxonomy" id="1274662"/>
    <lineage>
        <taxon>Eukaryota</taxon>
        <taxon>Viridiplantae</taxon>
        <taxon>Chlorophyta</taxon>
        <taxon>core chlorophytes</taxon>
        <taxon>Trebouxiophyceae</taxon>
        <taxon>Trebouxiophyceae incertae sedis</taxon>
        <taxon>Coccomyxaceae</taxon>
        <taxon>Coccomyxa</taxon>
    </lineage>
</organism>
<evidence type="ECO:0000256" key="3">
    <source>
        <dbReference type="ARBA" id="ARBA00023175"/>
    </source>
</evidence>
<reference evidence="10 11" key="1">
    <citation type="submission" date="2023-10" db="EMBL/GenBank/DDBJ databases">
        <authorList>
            <person name="Maclean D."/>
            <person name="Macfadyen A."/>
        </authorList>
    </citation>
    <scope>NUCLEOTIDE SEQUENCE [LARGE SCALE GENOMIC DNA]</scope>
</reference>
<dbReference type="Proteomes" id="UP001314263">
    <property type="component" value="Unassembled WGS sequence"/>
</dbReference>
<dbReference type="GO" id="GO:0008574">
    <property type="term" value="F:plus-end-directed microtubule motor activity"/>
    <property type="evidence" value="ECO:0007669"/>
    <property type="project" value="TreeGrafter"/>
</dbReference>
<evidence type="ECO:0000256" key="2">
    <source>
        <dbReference type="ARBA" id="ARBA00022840"/>
    </source>
</evidence>
<comment type="caution">
    <text evidence="10">The sequence shown here is derived from an EMBL/GenBank/DDBJ whole genome shotgun (WGS) entry which is preliminary data.</text>
</comment>
<dbReference type="InterPro" id="IPR019821">
    <property type="entry name" value="Kinesin_motor_CS"/>
</dbReference>
<evidence type="ECO:0000259" key="9">
    <source>
        <dbReference type="PROSITE" id="PS50067"/>
    </source>
</evidence>
<dbReference type="AlphaFoldDB" id="A0AAV1I8J3"/>
<dbReference type="InterPro" id="IPR036961">
    <property type="entry name" value="Kinesin_motor_dom_sf"/>
</dbReference>
<dbReference type="GO" id="GO:0005874">
    <property type="term" value="C:microtubule"/>
    <property type="evidence" value="ECO:0007669"/>
    <property type="project" value="UniProtKB-KW"/>
</dbReference>
<dbReference type="EMBL" id="CAUYUE010000008">
    <property type="protein sequence ID" value="CAK0783518.1"/>
    <property type="molecule type" value="Genomic_DNA"/>
</dbReference>
<dbReference type="GO" id="GO:0008017">
    <property type="term" value="F:microtubule binding"/>
    <property type="evidence" value="ECO:0007669"/>
    <property type="project" value="InterPro"/>
</dbReference>
<dbReference type="GO" id="GO:0005871">
    <property type="term" value="C:kinesin complex"/>
    <property type="evidence" value="ECO:0007669"/>
    <property type="project" value="TreeGrafter"/>
</dbReference>
<keyword evidence="6" id="KW-0175">Coiled coil</keyword>
<sequence>MMQDRSAIHFSFDKVHGFPSGTGNTQAEVFCETRDIVQSVLHGFNGCIMAYGQTGSGKTHTLVGDLSSSADAGLLTRSLSELAREIGRIEDGSTFHVDISVVEIYCEVIKDLLSTNSGGASLAVQQDREYGLIIAGAVKVAVANKGELEALTRQGLARRTVASTCTNAASSRSHCLITLIVQRRLPDGGLMHGKLTLVDLAGSERQDKTRAQGVTFEEGKLINKSLSALGNVVNALADNPSGHIPYRDSKLTRALQDTLGGKARMALIICCSPAASDAAETLSSLRFGARAKGIMTSLQVPSERKAGSSELTQQLAAALQANKQLREEIAERKAAAGQSVTRIPSTHDGRPCGAARQDAGGLEQTSTSLWKPAWLLVVDLLTVACCLVSLHCWLVYYL</sequence>
<protein>
    <recommendedName>
        <fullName evidence="5">Kinesin-like protein</fullName>
    </recommendedName>
</protein>
<keyword evidence="8" id="KW-1133">Transmembrane helix</keyword>
<proteinExistence type="inferred from homology"/>
<keyword evidence="1 4" id="KW-0547">Nucleotide-binding</keyword>
<dbReference type="InterPro" id="IPR027417">
    <property type="entry name" value="P-loop_NTPase"/>
</dbReference>
<dbReference type="SMART" id="SM00129">
    <property type="entry name" value="KISc"/>
    <property type="match status" value="1"/>
</dbReference>
<dbReference type="PANTHER" id="PTHR24115:SF9">
    <property type="entry name" value="KINESIN HEAVY CHAIN"/>
    <property type="match status" value="1"/>
</dbReference>
<evidence type="ECO:0000256" key="7">
    <source>
        <dbReference type="SAM" id="MobiDB-lite"/>
    </source>
</evidence>
<keyword evidence="3 4" id="KW-0505">Motor protein</keyword>
<keyword evidence="5" id="KW-0493">Microtubule</keyword>